<dbReference type="InterPro" id="IPR012395">
    <property type="entry name" value="IGFBP_CNN"/>
</dbReference>
<dbReference type="GO" id="GO:0051239">
    <property type="term" value="P:regulation of multicellular organismal process"/>
    <property type="evidence" value="ECO:0007669"/>
    <property type="project" value="UniProtKB-ARBA"/>
</dbReference>
<evidence type="ECO:0000256" key="6">
    <source>
        <dbReference type="ARBA" id="ARBA00022525"/>
    </source>
</evidence>
<protein>
    <recommendedName>
        <fullName evidence="13">CCN family member 3</fullName>
    </recommendedName>
    <alternativeName>
        <fullName evidence="14">Cellular communication network factor 3</fullName>
    </alternativeName>
    <alternativeName>
        <fullName evidence="15">Protein NOV homolog</fullName>
    </alternativeName>
</protein>
<evidence type="ECO:0000259" key="19">
    <source>
        <dbReference type="PROSITE" id="PS50184"/>
    </source>
</evidence>
<feature type="domain" description="CTCK" evidence="18">
    <location>
        <begin position="272"/>
        <end position="346"/>
    </location>
</feature>
<feature type="signal peptide" evidence="17">
    <location>
        <begin position="1"/>
        <end position="37"/>
    </location>
</feature>
<reference evidence="21 22" key="1">
    <citation type="journal article" date="2007" name="Nature">
        <title>The medaka draft genome and insights into vertebrate genome evolution.</title>
        <authorList>
            <person name="Kasahara M."/>
            <person name="Naruse K."/>
            <person name="Sasaki S."/>
            <person name="Nakatani Y."/>
            <person name="Qu W."/>
            <person name="Ahsan B."/>
            <person name="Yamada T."/>
            <person name="Nagayasu Y."/>
            <person name="Doi K."/>
            <person name="Kasai Y."/>
            <person name="Jindo T."/>
            <person name="Kobayashi D."/>
            <person name="Shimada A."/>
            <person name="Toyoda A."/>
            <person name="Kuroki Y."/>
            <person name="Fujiyama A."/>
            <person name="Sasaki T."/>
            <person name="Shimizu A."/>
            <person name="Asakawa S."/>
            <person name="Shimizu N."/>
            <person name="Hashimoto S."/>
            <person name="Yang J."/>
            <person name="Lee Y."/>
            <person name="Matsushima K."/>
            <person name="Sugano S."/>
            <person name="Sakaizumi M."/>
            <person name="Narita T."/>
            <person name="Ohishi K."/>
            <person name="Haga S."/>
            <person name="Ohta F."/>
            <person name="Nomoto H."/>
            <person name="Nogata K."/>
            <person name="Morishita T."/>
            <person name="Endo T."/>
            <person name="Shin-I T."/>
            <person name="Takeda H."/>
            <person name="Morishita S."/>
            <person name="Kohara Y."/>
        </authorList>
    </citation>
    <scope>NUCLEOTIDE SEQUENCE [LARGE SCALE GENOMIC DNA]</scope>
    <source>
        <strain evidence="21 22">Hd-rR</strain>
    </source>
</reference>
<dbReference type="InParanoid" id="A0A3B3I6G6"/>
<keyword evidence="12" id="KW-0325">Glycoprotein</keyword>
<dbReference type="Pfam" id="PF00219">
    <property type="entry name" value="IGFBP"/>
    <property type="match status" value="1"/>
</dbReference>
<dbReference type="GO" id="GO:0008083">
    <property type="term" value="F:growth factor activity"/>
    <property type="evidence" value="ECO:0007669"/>
    <property type="project" value="UniProtKB-KW"/>
</dbReference>
<evidence type="ECO:0000256" key="13">
    <source>
        <dbReference type="ARBA" id="ARBA00039944"/>
    </source>
</evidence>
<keyword evidence="5" id="KW-0963">Cytoplasm</keyword>
<dbReference type="InterPro" id="IPR001007">
    <property type="entry name" value="VWF_dom"/>
</dbReference>
<dbReference type="InterPro" id="IPR050941">
    <property type="entry name" value="CCN"/>
</dbReference>
<dbReference type="PROSITE" id="PS50092">
    <property type="entry name" value="TSP1"/>
    <property type="match status" value="1"/>
</dbReference>
<keyword evidence="9" id="KW-0965">Cell junction</keyword>
<dbReference type="Bgee" id="ENSORLG00000029702">
    <property type="expression patterns" value="Expressed in sexually immature organism and 1 other cell type or tissue"/>
</dbReference>
<proteinExistence type="inferred from homology"/>
<dbReference type="PROSITE" id="PS01225">
    <property type="entry name" value="CTCK_2"/>
    <property type="match status" value="1"/>
</dbReference>
<dbReference type="Gene3D" id="2.20.100.10">
    <property type="entry name" value="Thrombospondin type-1 (TSP1) repeat"/>
    <property type="match status" value="1"/>
</dbReference>
<evidence type="ECO:0000256" key="14">
    <source>
        <dbReference type="ARBA" id="ARBA00042352"/>
    </source>
</evidence>
<evidence type="ECO:0000256" key="9">
    <source>
        <dbReference type="ARBA" id="ARBA00022949"/>
    </source>
</evidence>
<dbReference type="GeneTree" id="ENSGT00940000159963"/>
<dbReference type="PANTHER" id="PTHR11348">
    <property type="entry name" value="CONNECTIVE TISSUE GROWTH FACTOR-RELATED"/>
    <property type="match status" value="1"/>
</dbReference>
<feature type="domain" description="VWFC" evidence="19">
    <location>
        <begin position="111"/>
        <end position="177"/>
    </location>
</feature>
<dbReference type="GO" id="GO:0007155">
    <property type="term" value="P:cell adhesion"/>
    <property type="evidence" value="ECO:0000318"/>
    <property type="project" value="GO_Central"/>
</dbReference>
<keyword evidence="8" id="KW-0303">Gap junction</keyword>
<dbReference type="PIRSF" id="PIRSF036495">
    <property type="entry name" value="IGFBP_rP_CNN"/>
    <property type="match status" value="1"/>
</dbReference>
<name>A0A3B3I6G6_ORYLA</name>
<feature type="chain" id="PRO_5017227908" description="CCN family member 3" evidence="17">
    <location>
        <begin position="38"/>
        <end position="366"/>
    </location>
</feature>
<evidence type="ECO:0000256" key="10">
    <source>
        <dbReference type="ARBA" id="ARBA00023030"/>
    </source>
</evidence>
<dbReference type="GO" id="GO:0005737">
    <property type="term" value="C:cytoplasm"/>
    <property type="evidence" value="ECO:0007669"/>
    <property type="project" value="UniProtKB-SubCell"/>
</dbReference>
<evidence type="ECO:0000256" key="8">
    <source>
        <dbReference type="ARBA" id="ARBA00022868"/>
    </source>
</evidence>
<evidence type="ECO:0000256" key="7">
    <source>
        <dbReference type="ARBA" id="ARBA00022729"/>
    </source>
</evidence>
<dbReference type="InterPro" id="IPR000884">
    <property type="entry name" value="TSP1_rpt"/>
</dbReference>
<dbReference type="GO" id="GO:0007165">
    <property type="term" value="P:signal transduction"/>
    <property type="evidence" value="ECO:0000318"/>
    <property type="project" value="GO_Central"/>
</dbReference>
<evidence type="ECO:0000256" key="16">
    <source>
        <dbReference type="PROSITE-ProRule" id="PRU00039"/>
    </source>
</evidence>
<comment type="similarity">
    <text evidence="4">Belongs to the CCN family.</text>
</comment>
<dbReference type="Pfam" id="PF00093">
    <property type="entry name" value="VWC"/>
    <property type="match status" value="1"/>
</dbReference>
<dbReference type="SMART" id="SM00214">
    <property type="entry name" value="VWC"/>
    <property type="match status" value="1"/>
</dbReference>
<dbReference type="PROSITE" id="PS51323">
    <property type="entry name" value="IGFBP_N_2"/>
    <property type="match status" value="1"/>
</dbReference>
<reference evidence="21" key="2">
    <citation type="submission" date="2025-08" db="UniProtKB">
        <authorList>
            <consortium name="Ensembl"/>
        </authorList>
    </citation>
    <scope>IDENTIFICATION</scope>
    <source>
        <strain evidence="21">Hd-rR</strain>
    </source>
</reference>
<dbReference type="GO" id="GO:0031012">
    <property type="term" value="C:extracellular matrix"/>
    <property type="evidence" value="ECO:0000318"/>
    <property type="project" value="GO_Central"/>
</dbReference>
<gene>
    <name evidence="21" type="primary">CCN3</name>
</gene>
<sequence length="366" mass="40758">MLQIFDCVLHRKKMHHWLHRNVLFNFVIAQVFTLACSQVCPRRCQCPEEPPMCPPGVPLILDDCACCLVCAAQKGQVCSEMKPCDTRKGLQCDYSVNTHKRTGVCAVNAGNACVLDGSVYQNGQTFFPSCKYQCMCHDGQIACVPRCNLDIMLPGPDCPMPRRVHVPGECCEKWVCGLRAEASALGSLAMAAFRQEETVSLNSWDPSLNCIVQTTEWGACSETCGMGVSTRVTNKNDNCEMVKQSRLCMIRPCEGLQEQLTQLPPSQRGARCQRTVRRDKAIHLTYKNCTSVQAYKPRFCGFCTDSRCCTPHRTKTALVEFQCAEGKTTRRPVMVILTCVCHSHCPRDNAAWQSSETGHTGVKLWA</sequence>
<dbReference type="InterPro" id="IPR006208">
    <property type="entry name" value="Glyco_hormone_CN"/>
</dbReference>
<evidence type="ECO:0000256" key="5">
    <source>
        <dbReference type="ARBA" id="ARBA00022490"/>
    </source>
</evidence>
<evidence type="ECO:0000256" key="4">
    <source>
        <dbReference type="ARBA" id="ARBA00008125"/>
    </source>
</evidence>
<dbReference type="InterPro" id="IPR000867">
    <property type="entry name" value="IGFBP-like"/>
</dbReference>
<comment type="subcellular location">
    <subcellularLocation>
        <location evidence="2">Cell junction</location>
        <location evidence="2">Gap junction</location>
    </subcellularLocation>
    <subcellularLocation>
        <location evidence="1">Cytoplasm</location>
    </subcellularLocation>
    <subcellularLocation>
        <location evidence="3">Secreted</location>
    </subcellularLocation>
</comment>
<dbReference type="STRING" id="8090.ENSORLP00000039484"/>
<dbReference type="SMART" id="SM00041">
    <property type="entry name" value="CT"/>
    <property type="match status" value="1"/>
</dbReference>
<feature type="domain" description="IGFBP N-terminal" evidence="20">
    <location>
        <begin position="36"/>
        <end position="108"/>
    </location>
</feature>
<evidence type="ECO:0000256" key="15">
    <source>
        <dbReference type="ARBA" id="ARBA00077787"/>
    </source>
</evidence>
<dbReference type="GO" id="GO:0045597">
    <property type="term" value="P:positive regulation of cell differentiation"/>
    <property type="evidence" value="ECO:0000318"/>
    <property type="project" value="GO_Central"/>
</dbReference>
<dbReference type="InterPro" id="IPR009030">
    <property type="entry name" value="Growth_fac_rcpt_cys_sf"/>
</dbReference>
<evidence type="ECO:0000259" key="18">
    <source>
        <dbReference type="PROSITE" id="PS01225"/>
    </source>
</evidence>
<dbReference type="Pfam" id="PF00007">
    <property type="entry name" value="Cys_knot"/>
    <property type="match status" value="1"/>
</dbReference>
<keyword evidence="7 17" id="KW-0732">Signal</keyword>
<evidence type="ECO:0000313" key="22">
    <source>
        <dbReference type="Proteomes" id="UP000001038"/>
    </source>
</evidence>
<dbReference type="CTD" id="4856"/>
<dbReference type="FunFam" id="2.20.100.10:FF:000046">
    <property type="entry name" value="Cellular communication network factor 4"/>
    <property type="match status" value="1"/>
</dbReference>
<accession>A0A3B3I6G6</accession>
<dbReference type="InterPro" id="IPR043973">
    <property type="entry name" value="TSP1_CCN"/>
</dbReference>
<dbReference type="InterPro" id="IPR036383">
    <property type="entry name" value="TSP1_rpt_sf"/>
</dbReference>
<dbReference type="SUPFAM" id="SSF57184">
    <property type="entry name" value="Growth factor receptor domain"/>
    <property type="match status" value="1"/>
</dbReference>
<dbReference type="SUPFAM" id="SSF82895">
    <property type="entry name" value="TSP-1 type 1 repeat"/>
    <property type="match status" value="1"/>
</dbReference>
<dbReference type="GO" id="GO:0005615">
    <property type="term" value="C:extracellular space"/>
    <property type="evidence" value="ECO:0000318"/>
    <property type="project" value="GO_Central"/>
</dbReference>
<evidence type="ECO:0000256" key="12">
    <source>
        <dbReference type="ARBA" id="ARBA00023180"/>
    </source>
</evidence>
<organism evidence="21 22">
    <name type="scientific">Oryzias latipes</name>
    <name type="common">Japanese rice fish</name>
    <name type="synonym">Japanese killifish</name>
    <dbReference type="NCBI Taxonomy" id="8090"/>
    <lineage>
        <taxon>Eukaryota</taxon>
        <taxon>Metazoa</taxon>
        <taxon>Chordata</taxon>
        <taxon>Craniata</taxon>
        <taxon>Vertebrata</taxon>
        <taxon>Euteleostomi</taxon>
        <taxon>Actinopterygii</taxon>
        <taxon>Neopterygii</taxon>
        <taxon>Teleostei</taxon>
        <taxon>Neoteleostei</taxon>
        <taxon>Acanthomorphata</taxon>
        <taxon>Ovalentaria</taxon>
        <taxon>Atherinomorphae</taxon>
        <taxon>Beloniformes</taxon>
        <taxon>Adrianichthyidae</taxon>
        <taxon>Oryziinae</taxon>
        <taxon>Oryzias</taxon>
    </lineage>
</organism>
<comment type="caution">
    <text evidence="16">Lacks conserved residue(s) required for the propagation of feature annotation.</text>
</comment>
<evidence type="ECO:0000256" key="1">
    <source>
        <dbReference type="ARBA" id="ARBA00004496"/>
    </source>
</evidence>
<evidence type="ECO:0000256" key="17">
    <source>
        <dbReference type="SAM" id="SignalP"/>
    </source>
</evidence>
<keyword evidence="22" id="KW-1185">Reference proteome</keyword>
<dbReference type="GeneID" id="101174891"/>
<dbReference type="InterPro" id="IPR006207">
    <property type="entry name" value="Cys_knot_C"/>
</dbReference>
<dbReference type="OrthoDB" id="365605at2759"/>
<evidence type="ECO:0000259" key="20">
    <source>
        <dbReference type="PROSITE" id="PS51323"/>
    </source>
</evidence>
<dbReference type="PROSITE" id="PS01185">
    <property type="entry name" value="CTCK_1"/>
    <property type="match status" value="1"/>
</dbReference>
<dbReference type="GO" id="GO:0005178">
    <property type="term" value="F:integrin binding"/>
    <property type="evidence" value="ECO:0000318"/>
    <property type="project" value="GO_Central"/>
</dbReference>
<dbReference type="Pfam" id="PF19035">
    <property type="entry name" value="TSP1_CCN"/>
    <property type="match status" value="1"/>
</dbReference>
<dbReference type="SMART" id="SM00121">
    <property type="entry name" value="IB"/>
    <property type="match status" value="1"/>
</dbReference>
<evidence type="ECO:0000256" key="11">
    <source>
        <dbReference type="ARBA" id="ARBA00023157"/>
    </source>
</evidence>
<dbReference type="GO" id="GO:0008201">
    <property type="term" value="F:heparin binding"/>
    <property type="evidence" value="ECO:0000318"/>
    <property type="project" value="GO_Central"/>
</dbReference>
<evidence type="ECO:0000256" key="3">
    <source>
        <dbReference type="ARBA" id="ARBA00004613"/>
    </source>
</evidence>
<keyword evidence="11" id="KW-1015">Disulfide bond</keyword>
<dbReference type="Proteomes" id="UP000001038">
    <property type="component" value="Chromosome 16"/>
</dbReference>
<dbReference type="PROSITE" id="PS01208">
    <property type="entry name" value="VWFC_1"/>
    <property type="match status" value="1"/>
</dbReference>
<dbReference type="Ensembl" id="ENSORLT00000044224.1">
    <property type="protein sequence ID" value="ENSORLP00000039484.1"/>
    <property type="gene ID" value="ENSORLG00000029702.1"/>
</dbReference>
<keyword evidence="10" id="KW-0339">Growth factor</keyword>
<evidence type="ECO:0000256" key="2">
    <source>
        <dbReference type="ARBA" id="ARBA00004610"/>
    </source>
</evidence>
<keyword evidence="6" id="KW-0964">Secreted</keyword>
<dbReference type="KEGG" id="ola:101174891"/>
<dbReference type="GO" id="GO:0005921">
    <property type="term" value="C:gap junction"/>
    <property type="evidence" value="ECO:0007669"/>
    <property type="project" value="UniProtKB-SubCell"/>
</dbReference>
<dbReference type="PANTHER" id="PTHR11348:SF8">
    <property type="entry name" value="CCN FAMILY MEMBER 3"/>
    <property type="match status" value="1"/>
</dbReference>
<dbReference type="SUPFAM" id="SSF57603">
    <property type="entry name" value="FnI-like domain"/>
    <property type="match status" value="1"/>
</dbReference>
<dbReference type="PROSITE" id="PS50184">
    <property type="entry name" value="VWFC_2"/>
    <property type="match status" value="1"/>
</dbReference>
<dbReference type="GO" id="GO:0002062">
    <property type="term" value="P:chondrocyte differentiation"/>
    <property type="evidence" value="ECO:0000318"/>
    <property type="project" value="GO_Central"/>
</dbReference>
<reference evidence="21" key="3">
    <citation type="submission" date="2025-09" db="UniProtKB">
        <authorList>
            <consortium name="Ensembl"/>
        </authorList>
    </citation>
    <scope>IDENTIFICATION</scope>
    <source>
        <strain evidence="21">Hd-rR</strain>
    </source>
</reference>
<dbReference type="AlphaFoldDB" id="A0A3B3I6G6"/>
<dbReference type="SMART" id="SM00209">
    <property type="entry name" value="TSP1"/>
    <property type="match status" value="1"/>
</dbReference>
<evidence type="ECO:0000313" key="21">
    <source>
        <dbReference type="Ensembl" id="ENSORLP00000039484.1"/>
    </source>
</evidence>